<dbReference type="PANTHER" id="PTHR30146:SF153">
    <property type="entry name" value="LACTOSE OPERON REPRESSOR"/>
    <property type="match status" value="1"/>
</dbReference>
<dbReference type="PROSITE" id="PS50932">
    <property type="entry name" value="HTH_LACI_2"/>
    <property type="match status" value="1"/>
</dbReference>
<evidence type="ECO:0000259" key="4">
    <source>
        <dbReference type="PROSITE" id="PS50932"/>
    </source>
</evidence>
<dbReference type="Gene3D" id="3.40.50.2300">
    <property type="match status" value="2"/>
</dbReference>
<dbReference type="InterPro" id="IPR028082">
    <property type="entry name" value="Peripla_BP_I"/>
</dbReference>
<evidence type="ECO:0000313" key="6">
    <source>
        <dbReference type="Proteomes" id="UP000708347"/>
    </source>
</evidence>
<dbReference type="SMART" id="SM00354">
    <property type="entry name" value="HTH_LACI"/>
    <property type="match status" value="1"/>
</dbReference>
<keyword evidence="1" id="KW-0805">Transcription regulation</keyword>
<sequence>MACVQESIPGRKHRSVTQDDVAQKAGVSRALVSLAFRGAPGVSEESRRTILETARLLGYRHNVIAADLAAKTRSTIGLYLLDFRNEVYADVFRGVRDAVERSGNRVILAVSDADEPTDQQSIGALIEARVGVVIAATLMLPDVEVRALAQSVPVVSVARKVQGVDCVYADDEAGAAAATSYLLDLGHRRIAHITGIEYEGHLLRRHAYEAVMVNAGLRPQIVVAHGYSQDVAERTARGFLNVADRPTAVFAHNDEMAFGVREAAHSLGLRIPRDLSLIGYDNSRVSRLHGIDLTSVDQHARRLGQDAGAAALARMRLENAPLLDVRHKPDLVVRGSTARCTPRSRDDT</sequence>
<evidence type="ECO:0000256" key="3">
    <source>
        <dbReference type="ARBA" id="ARBA00023163"/>
    </source>
</evidence>
<gene>
    <name evidence="5" type="ORF">FEG63_19440</name>
</gene>
<dbReference type="PANTHER" id="PTHR30146">
    <property type="entry name" value="LACI-RELATED TRANSCRIPTIONAL REPRESSOR"/>
    <property type="match status" value="1"/>
</dbReference>
<keyword evidence="3" id="KW-0804">Transcription</keyword>
<protein>
    <submittedName>
        <fullName evidence="5">LacI family transcriptional regulator</fullName>
    </submittedName>
</protein>
<evidence type="ECO:0000256" key="2">
    <source>
        <dbReference type="ARBA" id="ARBA00023125"/>
    </source>
</evidence>
<keyword evidence="6" id="KW-1185">Reference proteome</keyword>
<evidence type="ECO:0000313" key="5">
    <source>
        <dbReference type="EMBL" id="NTY61724.1"/>
    </source>
</evidence>
<feature type="domain" description="HTH lacI-type" evidence="4">
    <location>
        <begin position="16"/>
        <end position="70"/>
    </location>
</feature>
<dbReference type="SUPFAM" id="SSF53822">
    <property type="entry name" value="Periplasmic binding protein-like I"/>
    <property type="match status" value="1"/>
</dbReference>
<dbReference type="Pfam" id="PF00356">
    <property type="entry name" value="LacI"/>
    <property type="match status" value="1"/>
</dbReference>
<dbReference type="CDD" id="cd06267">
    <property type="entry name" value="PBP1_LacI_sugar_binding-like"/>
    <property type="match status" value="1"/>
</dbReference>
<dbReference type="Gene3D" id="1.10.260.40">
    <property type="entry name" value="lambda repressor-like DNA-binding domains"/>
    <property type="match status" value="1"/>
</dbReference>
<name>A0ABX2K0X6_9MYCO</name>
<evidence type="ECO:0000256" key="1">
    <source>
        <dbReference type="ARBA" id="ARBA00023015"/>
    </source>
</evidence>
<dbReference type="InterPro" id="IPR000843">
    <property type="entry name" value="HTH_LacI"/>
</dbReference>
<dbReference type="Pfam" id="PF13377">
    <property type="entry name" value="Peripla_BP_3"/>
    <property type="match status" value="1"/>
</dbReference>
<accession>A0ABX2K0X6</accession>
<keyword evidence="2" id="KW-0238">DNA-binding</keyword>
<proteinExistence type="predicted"/>
<dbReference type="EMBL" id="VBSB01000010">
    <property type="protein sequence ID" value="NTY61724.1"/>
    <property type="molecule type" value="Genomic_DNA"/>
</dbReference>
<comment type="caution">
    <text evidence="5">The sequence shown here is derived from an EMBL/GenBank/DDBJ whole genome shotgun (WGS) entry which is preliminary data.</text>
</comment>
<dbReference type="SUPFAM" id="SSF47413">
    <property type="entry name" value="lambda repressor-like DNA-binding domains"/>
    <property type="match status" value="1"/>
</dbReference>
<organism evidence="5 6">
    <name type="scientific">Mycolicibacterium sphagni</name>
    <dbReference type="NCBI Taxonomy" id="1786"/>
    <lineage>
        <taxon>Bacteria</taxon>
        <taxon>Bacillati</taxon>
        <taxon>Actinomycetota</taxon>
        <taxon>Actinomycetes</taxon>
        <taxon>Mycobacteriales</taxon>
        <taxon>Mycobacteriaceae</taxon>
        <taxon>Mycolicibacterium</taxon>
    </lineage>
</organism>
<dbReference type="InterPro" id="IPR010982">
    <property type="entry name" value="Lambda_DNA-bd_dom_sf"/>
</dbReference>
<dbReference type="CDD" id="cd01392">
    <property type="entry name" value="HTH_LacI"/>
    <property type="match status" value="1"/>
</dbReference>
<dbReference type="InterPro" id="IPR046335">
    <property type="entry name" value="LacI/GalR-like_sensor"/>
</dbReference>
<reference evidence="5 6" key="1">
    <citation type="submission" date="2019-05" db="EMBL/GenBank/DDBJ databases">
        <title>Mycolicibacterium sphagni ENV482 genome assembly.</title>
        <authorList>
            <person name="Chen W."/>
            <person name="Faulkner N.W."/>
            <person name="Hyman M.R."/>
        </authorList>
    </citation>
    <scope>NUCLEOTIDE SEQUENCE [LARGE SCALE GENOMIC DNA]</scope>
    <source>
        <strain evidence="5 6">ENV482</strain>
    </source>
</reference>
<dbReference type="Proteomes" id="UP000708347">
    <property type="component" value="Unassembled WGS sequence"/>
</dbReference>